<dbReference type="PANTHER" id="PTHR21666">
    <property type="entry name" value="PEPTIDASE-RELATED"/>
    <property type="match status" value="1"/>
</dbReference>
<evidence type="ECO:0000313" key="5">
    <source>
        <dbReference type="Proteomes" id="UP000734218"/>
    </source>
</evidence>
<evidence type="ECO:0000313" key="4">
    <source>
        <dbReference type="EMBL" id="NJC32682.1"/>
    </source>
</evidence>
<evidence type="ECO:0000256" key="2">
    <source>
        <dbReference type="SAM" id="Phobius"/>
    </source>
</evidence>
<feature type="domain" description="M23ase beta-sheet core" evidence="3">
    <location>
        <begin position="251"/>
        <end position="345"/>
    </location>
</feature>
<dbReference type="RefSeq" id="WP_167952044.1">
    <property type="nucleotide sequence ID" value="NZ_JAATJE010000001.1"/>
</dbReference>
<dbReference type="Proteomes" id="UP000734218">
    <property type="component" value="Unassembled WGS sequence"/>
</dbReference>
<dbReference type="SUPFAM" id="SSF51261">
    <property type="entry name" value="Duplicated hybrid motif"/>
    <property type="match status" value="1"/>
</dbReference>
<keyword evidence="4" id="KW-0378">Hydrolase</keyword>
<gene>
    <name evidence="4" type="ORF">GGR88_000156</name>
</gene>
<dbReference type="InterPro" id="IPR050570">
    <property type="entry name" value="Cell_wall_metabolism_enzyme"/>
</dbReference>
<keyword evidence="2" id="KW-1133">Transmembrane helix</keyword>
<name>A0ABX0XH82_9SPHN</name>
<dbReference type="EMBL" id="JAATJE010000001">
    <property type="protein sequence ID" value="NJC32682.1"/>
    <property type="molecule type" value="Genomic_DNA"/>
</dbReference>
<reference evidence="4 5" key="1">
    <citation type="submission" date="2020-03" db="EMBL/GenBank/DDBJ databases">
        <title>Genomic Encyclopedia of Type Strains, Phase IV (KMG-IV): sequencing the most valuable type-strain genomes for metagenomic binning, comparative biology and taxonomic classification.</title>
        <authorList>
            <person name="Goeker M."/>
        </authorList>
    </citation>
    <scope>NUCLEOTIDE SEQUENCE [LARGE SCALE GENOMIC DNA]</scope>
    <source>
        <strain evidence="4 5">DSM 27651</strain>
    </source>
</reference>
<feature type="transmembrane region" description="Helical" evidence="2">
    <location>
        <begin position="44"/>
        <end position="65"/>
    </location>
</feature>
<organism evidence="4 5">
    <name type="scientific">Sphingomonas jejuensis</name>
    <dbReference type="NCBI Taxonomy" id="904715"/>
    <lineage>
        <taxon>Bacteria</taxon>
        <taxon>Pseudomonadati</taxon>
        <taxon>Pseudomonadota</taxon>
        <taxon>Alphaproteobacteria</taxon>
        <taxon>Sphingomonadales</taxon>
        <taxon>Sphingomonadaceae</taxon>
        <taxon>Sphingomonas</taxon>
    </lineage>
</organism>
<keyword evidence="1" id="KW-0732">Signal</keyword>
<keyword evidence="2" id="KW-0812">Transmembrane</keyword>
<sequence length="378" mass="40518">MSHALPPSSASTGNRFRRLFVARDLFIHNGRVLKRVRLSAGAQLAMAAVTLALVAWSLFAAAAMIGNAETGRHADVASMVAVQARLDRLKADADLRAERIELRQRFMAAMLAGERDGEELAAFLPPADGHAHAAPAINAPLVAAERRQLAFADAVRDYAEARYRETAQAVQGLGLSPRRVAAMGGPYEPLPEGDSADEGDPEFRAMFQSWARLNQLERGVMSVPSVKPVDNLTFTSLYGVRSDPFRGGRAMHAGVDIPGPVGTPIYATADGIVRRAGWASGYGNLIEIGHGRAIDTRYGHLSEILVQANSRVRRGDLIGRMGSTGRSTGSHLHYEVRLDGRPVDPTPFLRSSDFVLAVQDRVAAETAQGGPADAPADD</sequence>
<keyword evidence="5" id="KW-1185">Reference proteome</keyword>
<dbReference type="Pfam" id="PF01551">
    <property type="entry name" value="Peptidase_M23"/>
    <property type="match status" value="1"/>
</dbReference>
<dbReference type="InterPro" id="IPR011055">
    <property type="entry name" value="Dup_hybrid_motif"/>
</dbReference>
<dbReference type="Gene3D" id="2.70.70.10">
    <property type="entry name" value="Glucose Permease (Domain IIA)"/>
    <property type="match status" value="1"/>
</dbReference>
<protein>
    <submittedName>
        <fullName evidence="4">Murein DD-endopeptidase MepM/ murein hydrolase activator NlpD</fullName>
    </submittedName>
</protein>
<dbReference type="PANTHER" id="PTHR21666:SF289">
    <property type="entry name" value="L-ALA--D-GLU ENDOPEPTIDASE"/>
    <property type="match status" value="1"/>
</dbReference>
<evidence type="ECO:0000259" key="3">
    <source>
        <dbReference type="Pfam" id="PF01551"/>
    </source>
</evidence>
<dbReference type="GO" id="GO:0016787">
    <property type="term" value="F:hydrolase activity"/>
    <property type="evidence" value="ECO:0007669"/>
    <property type="project" value="UniProtKB-KW"/>
</dbReference>
<dbReference type="InterPro" id="IPR016047">
    <property type="entry name" value="M23ase_b-sheet_dom"/>
</dbReference>
<keyword evidence="2" id="KW-0472">Membrane</keyword>
<dbReference type="CDD" id="cd12797">
    <property type="entry name" value="M23_peptidase"/>
    <property type="match status" value="1"/>
</dbReference>
<accession>A0ABX0XH82</accession>
<comment type="caution">
    <text evidence="4">The sequence shown here is derived from an EMBL/GenBank/DDBJ whole genome shotgun (WGS) entry which is preliminary data.</text>
</comment>
<evidence type="ECO:0000256" key="1">
    <source>
        <dbReference type="ARBA" id="ARBA00022729"/>
    </source>
</evidence>
<proteinExistence type="predicted"/>